<evidence type="ECO:0000313" key="3">
    <source>
        <dbReference type="Proteomes" id="UP000182332"/>
    </source>
</evidence>
<dbReference type="InterPro" id="IPR024079">
    <property type="entry name" value="MetalloPept_cat_dom_sf"/>
</dbReference>
<dbReference type="Proteomes" id="UP000182332">
    <property type="component" value="Unassembled WGS sequence"/>
</dbReference>
<dbReference type="Gene3D" id="3.40.390.10">
    <property type="entry name" value="Collagenase (Catalytic Domain)"/>
    <property type="match status" value="1"/>
</dbReference>
<dbReference type="InterPro" id="IPR046673">
    <property type="entry name" value="ToxA_N"/>
</dbReference>
<organism evidence="2 3">
    <name type="scientific">Pseudomonas graminis</name>
    <dbReference type="NCBI Taxonomy" id="158627"/>
    <lineage>
        <taxon>Bacteria</taxon>
        <taxon>Pseudomonadati</taxon>
        <taxon>Pseudomonadota</taxon>
        <taxon>Gammaproteobacteria</taxon>
        <taxon>Pseudomonadales</taxon>
        <taxon>Pseudomonadaceae</taxon>
        <taxon>Pseudomonas</taxon>
    </lineage>
</organism>
<dbReference type="GO" id="GO:0008237">
    <property type="term" value="F:metallopeptidase activity"/>
    <property type="evidence" value="ECO:0007669"/>
    <property type="project" value="InterPro"/>
</dbReference>
<sequence length="1759" mass="194983">MSTVTPLYFHSASLRQRFIHELDRATDAGRLKPEEVAWLRKLTLTPPDHGAAADPDPVRVDRLVLNDALPTSLEVSAALLFSHSETADSRMYLLTLADGLAVFGDRQSLLTGLFARFAGGNAATGFEYEKVDGDAFSAQMRAIVEFQAASTRQLTARLRMTPTLFAVLSDTLAVQLRRLSPPLRVDPATHLMRIVQPASGADEQRVLVTQTLAQTAFEDFCDFRQLPGVRRQFLDAQGRLVGEQDAVHMARALSDAVTELPVHYSHSLERFWKDPAHGRPFCEIAIESYRTSLSHELYSRVQDGTLSEAQYQAMMPADRAATRAIDTDLPGKRIVLQWGDGTQRTLAGTFVLDVGPTGQGPLFWFSPDHELKQFESLSALTAFCSTPEGGDILSASLDLADQSLLLRADGFELILEDIAEPLVVERVESIFTMQLRNLQHVCRLRTQAEKMSAMFDDALDVRQLIDPRQQHFSVGRWTSNVPLNFGRTWEQSGTDDLVLVDSVSGPDEIVTFPYDRARTSAPLASQLAPSWLEQSQVSDAGAEHLRELDNALVSYAETALQTYICVASPTQLLAREVRLRWLQPSVPDGSDVALNSVAVSETLRVFSSDLVSLLLECVSGHRSHPLPHTAQIIVPPESPAANFDMELVNLLIERAATDFAARYVEHYEQSQIGKARLGNRQLQPVATAFTLREDALRLDLALRQRKAELSAPAVAVVSQVLDSPIRSLRSGSSATFTEVFTLAIECENAPGAAISDALVLWQPANAAAGAMLWTGPRGWRQFASVEVLNEHVLGALRGPHAERWLSLLSERDQLLLRNHLARRPAQAMRVHLHRVDGHAVRALQQSVLDRQLQNLQQLCARATRCRFEAQLFIELARSTEVDEPLIRMLDNLAMRIDITLFEELLPPWLKSASVADMKTYNEIWRRYYVVSSGNESFLFDIPSLKDYSRDRLIEQFAKDFPDRQWDPDHITVTLRRYVPALTGVGQIPSGIPAATLVNSESLTDYAVNRFVDIQDGILTVTSDEHPDAVGLLTANYLRTMTRHLDVGAGFMVLLRQALNPANPDWPRRSRLYAEQLPPMMQAVAMQQKLEGGLSAEAYAYISRVVEMPDGIAREPVGETPVIISPLRLVADEGMTPDTVKGAYLICPRGAGRGPVILHAIIHPAFVFREYPDMAALLADIRSDEALQRMLLERLDPEVRKRYEHGGFIEPHLPFAAESFGDVPTHTPGPVTVSLAEVKGNALQFLLTDTVNLLVDLGVANTVSSAQADQASLKFLGMLGLEQVLSIMPGKLATMVALWQSHSLLQASAASASGRRWGEAISEFSAALGVMVTAREQADKDDLVEGEPATGEESSATTFEWAGVTLTADQLKRLRALEARNVSLNDLKRDDLLSLYRDSKTQTLYAAVGGTVYQIRRRSEDAQWMIVGEDGTPGPLVRLDGRQRWQLDIGLKGGGGLVTRMRAEGAQRSAEDALIIEATGMQEIRTLYRDRALAIGQAHLQAKRYLENCLDNLNVHSPGTPPDPRVLEILGDFFGVNPPGQDLLIETERAVKALFDEVMDASLSPYSSPRFVVGSTRPGHESTLGFIIKSDPKKRLFLTERFFQVPAYRVSNDPQGFDMPAHYRSAVLIHELSHLVLRTHDIAYLETNAPFPDLLLANSTNTIKFKSDLERLQREGLSHFSERDDLFLHMKDGEWSDLDSQDGEACTAVLDLTKSMTLDEARDEFLHDATKRSRVLMKNADSVTLLILRLGRHNFVVPGH</sequence>
<proteinExistence type="predicted"/>
<evidence type="ECO:0000259" key="1">
    <source>
        <dbReference type="Pfam" id="PF20178"/>
    </source>
</evidence>
<dbReference type="RefSeq" id="WP_074891191.1">
    <property type="nucleotide sequence ID" value="NZ_FOHW01000023.1"/>
</dbReference>
<dbReference type="Pfam" id="PF20178">
    <property type="entry name" value="ToxA_N"/>
    <property type="match status" value="1"/>
</dbReference>
<dbReference type="EMBL" id="FOHW01000023">
    <property type="protein sequence ID" value="SET74625.1"/>
    <property type="molecule type" value="Genomic_DNA"/>
</dbReference>
<protein>
    <recommendedName>
        <fullName evidence="1">Dermonecrotic toxin N-terminal domain-containing protein</fullName>
    </recommendedName>
</protein>
<name>A0A1I0GWD5_9PSED</name>
<reference evidence="2 3" key="1">
    <citation type="submission" date="2016-10" db="EMBL/GenBank/DDBJ databases">
        <authorList>
            <person name="de Groot N.N."/>
        </authorList>
    </citation>
    <scope>NUCLEOTIDE SEQUENCE [LARGE SCALE GENOMIC DNA]</scope>
    <source>
        <strain evidence="2 3">DSM 11363</strain>
    </source>
</reference>
<gene>
    <name evidence="2" type="ORF">SAMN05216197_12358</name>
</gene>
<accession>A0A1I0GWD5</accession>
<dbReference type="OrthoDB" id="7032306at2"/>
<feature type="domain" description="Dermonecrotic toxin N-terminal" evidence="1">
    <location>
        <begin position="940"/>
        <end position="1193"/>
    </location>
</feature>
<evidence type="ECO:0000313" key="2">
    <source>
        <dbReference type="EMBL" id="SET74625.1"/>
    </source>
</evidence>